<evidence type="ECO:0000259" key="4">
    <source>
        <dbReference type="PROSITE" id="PS50114"/>
    </source>
</evidence>
<dbReference type="HOGENOM" id="CLU_255507_0_0_1"/>
<dbReference type="RefSeq" id="XP_007677445.1">
    <property type="nucleotide sequence ID" value="XM_007679255.1"/>
</dbReference>
<feature type="compositionally biased region" description="Polar residues" evidence="2">
    <location>
        <begin position="851"/>
        <end position="866"/>
    </location>
</feature>
<feature type="region of interest" description="Disordered" evidence="2">
    <location>
        <begin position="955"/>
        <end position="975"/>
    </location>
</feature>
<feature type="compositionally biased region" description="Basic and acidic residues" evidence="2">
    <location>
        <begin position="956"/>
        <end position="972"/>
    </location>
</feature>
<dbReference type="GO" id="GO:0046982">
    <property type="term" value="F:protein heterodimerization activity"/>
    <property type="evidence" value="ECO:0007669"/>
    <property type="project" value="InterPro"/>
</dbReference>
<feature type="domain" description="GATA-type" evidence="4">
    <location>
        <begin position="355"/>
        <end position="415"/>
    </location>
</feature>
<feature type="region of interest" description="Disordered" evidence="2">
    <location>
        <begin position="86"/>
        <end position="135"/>
    </location>
</feature>
<dbReference type="Pfam" id="PF00320">
    <property type="entry name" value="GATA"/>
    <property type="match status" value="1"/>
</dbReference>
<feature type="compositionally biased region" description="Polar residues" evidence="2">
    <location>
        <begin position="114"/>
        <end position="134"/>
    </location>
</feature>
<dbReference type="InterPro" id="IPR009057">
    <property type="entry name" value="Homeodomain-like_sf"/>
</dbReference>
<dbReference type="Gene3D" id="3.30.50.10">
    <property type="entry name" value="Erythroid Transcription Factor GATA-1, subunit A"/>
    <property type="match status" value="1"/>
</dbReference>
<dbReference type="SUPFAM" id="SSF46689">
    <property type="entry name" value="Homeodomain-like"/>
    <property type="match status" value="2"/>
</dbReference>
<organism evidence="5 6">
    <name type="scientific">Baudoinia panamericana (strain UAMH 10762)</name>
    <name type="common">Angels' share fungus</name>
    <name type="synonym">Baudoinia compniacensis (strain UAMH 10762)</name>
    <dbReference type="NCBI Taxonomy" id="717646"/>
    <lineage>
        <taxon>Eukaryota</taxon>
        <taxon>Fungi</taxon>
        <taxon>Dikarya</taxon>
        <taxon>Ascomycota</taxon>
        <taxon>Pezizomycotina</taxon>
        <taxon>Dothideomycetes</taxon>
        <taxon>Dothideomycetidae</taxon>
        <taxon>Mycosphaerellales</taxon>
        <taxon>Teratosphaeriaceae</taxon>
        <taxon>Baudoinia</taxon>
    </lineage>
</organism>
<dbReference type="PANTHER" id="PTHR15992">
    <property type="entry name" value="HOLLIDAY JUNCTION RECOGNITION PROTEIN"/>
    <property type="match status" value="1"/>
</dbReference>
<dbReference type="InterPro" id="IPR018465">
    <property type="entry name" value="Scm3/HJURP"/>
</dbReference>
<feature type="region of interest" description="Disordered" evidence="2">
    <location>
        <begin position="240"/>
        <end position="259"/>
    </location>
</feature>
<keyword evidence="1" id="KW-0862">Zinc</keyword>
<evidence type="ECO:0000259" key="3">
    <source>
        <dbReference type="PROSITE" id="PS50090"/>
    </source>
</evidence>
<feature type="region of interest" description="Disordered" evidence="2">
    <location>
        <begin position="1076"/>
        <end position="1130"/>
    </location>
</feature>
<dbReference type="SMART" id="SM00401">
    <property type="entry name" value="ZnF_GATA"/>
    <property type="match status" value="1"/>
</dbReference>
<evidence type="ECO:0000256" key="1">
    <source>
        <dbReference type="PROSITE-ProRule" id="PRU00094"/>
    </source>
</evidence>
<dbReference type="GO" id="GO:0042393">
    <property type="term" value="F:histone binding"/>
    <property type="evidence" value="ECO:0007669"/>
    <property type="project" value="InterPro"/>
</dbReference>
<feature type="compositionally biased region" description="Basic and acidic residues" evidence="2">
    <location>
        <begin position="244"/>
        <end position="257"/>
    </location>
</feature>
<dbReference type="InterPro" id="IPR013088">
    <property type="entry name" value="Znf_NHR/GATA"/>
</dbReference>
<dbReference type="InterPro" id="IPR009072">
    <property type="entry name" value="Histone-fold"/>
</dbReference>
<dbReference type="GO" id="GO:0043565">
    <property type="term" value="F:sequence-specific DNA binding"/>
    <property type="evidence" value="ECO:0007669"/>
    <property type="project" value="InterPro"/>
</dbReference>
<feature type="compositionally biased region" description="Basic residues" evidence="2">
    <location>
        <begin position="1184"/>
        <end position="1203"/>
    </location>
</feature>
<dbReference type="CDD" id="cd00202">
    <property type="entry name" value="ZnF_GATA"/>
    <property type="match status" value="1"/>
</dbReference>
<dbReference type="SUPFAM" id="SSF57716">
    <property type="entry name" value="Glucocorticoid receptor-like (DNA-binding domain)"/>
    <property type="match status" value="1"/>
</dbReference>
<dbReference type="Gene3D" id="1.10.10.60">
    <property type="entry name" value="Homeodomain-like"/>
    <property type="match status" value="2"/>
</dbReference>
<dbReference type="CDD" id="cd00167">
    <property type="entry name" value="SANT"/>
    <property type="match status" value="3"/>
</dbReference>
<dbReference type="GO" id="GO:0005634">
    <property type="term" value="C:nucleus"/>
    <property type="evidence" value="ECO:0007669"/>
    <property type="project" value="InterPro"/>
</dbReference>
<feature type="compositionally biased region" description="Acidic residues" evidence="2">
    <location>
        <begin position="86"/>
        <end position="110"/>
    </location>
</feature>
<evidence type="ECO:0000256" key="2">
    <source>
        <dbReference type="SAM" id="MobiDB-lite"/>
    </source>
</evidence>
<dbReference type="eggNOG" id="ENOG502SCHT">
    <property type="taxonomic scope" value="Eukaryota"/>
</dbReference>
<dbReference type="GO" id="GO:0008270">
    <property type="term" value="F:zinc ion binding"/>
    <property type="evidence" value="ECO:0007669"/>
    <property type="project" value="UniProtKB-KW"/>
</dbReference>
<gene>
    <name evidence="5" type="ORF">BAUCODRAFT_35264</name>
</gene>
<evidence type="ECO:0008006" key="7">
    <source>
        <dbReference type="Google" id="ProtNLM"/>
    </source>
</evidence>
<feature type="region of interest" description="Disordered" evidence="2">
    <location>
        <begin position="285"/>
        <end position="316"/>
    </location>
</feature>
<dbReference type="GO" id="GO:0006355">
    <property type="term" value="P:regulation of DNA-templated transcription"/>
    <property type="evidence" value="ECO:0007669"/>
    <property type="project" value="InterPro"/>
</dbReference>
<protein>
    <recommendedName>
        <fullName evidence="7">Myb-like domain-containing protein</fullName>
    </recommendedName>
</protein>
<dbReference type="InterPro" id="IPR001005">
    <property type="entry name" value="SANT/Myb"/>
</dbReference>
<feature type="region of interest" description="Disordered" evidence="2">
    <location>
        <begin position="828"/>
        <end position="893"/>
    </location>
</feature>
<name>M2LLT7_BAUPA</name>
<accession>M2LLT7</accession>
<evidence type="ECO:0000313" key="5">
    <source>
        <dbReference type="EMBL" id="EMC95277.1"/>
    </source>
</evidence>
<dbReference type="STRING" id="717646.M2LLT7"/>
<keyword evidence="1" id="KW-0863">Zinc-finger</keyword>
<dbReference type="PROSITE" id="PS50090">
    <property type="entry name" value="MYB_LIKE"/>
    <property type="match status" value="1"/>
</dbReference>
<evidence type="ECO:0000313" key="6">
    <source>
        <dbReference type="Proteomes" id="UP000011761"/>
    </source>
</evidence>
<feature type="region of interest" description="Disordered" evidence="2">
    <location>
        <begin position="704"/>
        <end position="733"/>
    </location>
</feature>
<dbReference type="PANTHER" id="PTHR15992:SF5">
    <property type="entry name" value="HOLLIDAY JUNCTION RECOGNITION PROTEIN"/>
    <property type="match status" value="1"/>
</dbReference>
<feature type="domain" description="Myb-like" evidence="3">
    <location>
        <begin position="497"/>
        <end position="542"/>
    </location>
</feature>
<reference evidence="5 6" key="1">
    <citation type="journal article" date="2012" name="PLoS Pathog.">
        <title>Diverse lifestyles and strategies of plant pathogenesis encoded in the genomes of eighteen Dothideomycetes fungi.</title>
        <authorList>
            <person name="Ohm R.A."/>
            <person name="Feau N."/>
            <person name="Henrissat B."/>
            <person name="Schoch C.L."/>
            <person name="Horwitz B.A."/>
            <person name="Barry K.W."/>
            <person name="Condon B.J."/>
            <person name="Copeland A.C."/>
            <person name="Dhillon B."/>
            <person name="Glaser F."/>
            <person name="Hesse C.N."/>
            <person name="Kosti I."/>
            <person name="LaButti K."/>
            <person name="Lindquist E.A."/>
            <person name="Lucas S."/>
            <person name="Salamov A.A."/>
            <person name="Bradshaw R.E."/>
            <person name="Ciuffetti L."/>
            <person name="Hamelin R.C."/>
            <person name="Kema G.H.J."/>
            <person name="Lawrence C."/>
            <person name="Scott J.A."/>
            <person name="Spatafora J.W."/>
            <person name="Turgeon B.G."/>
            <person name="de Wit P.J.G.M."/>
            <person name="Zhong S."/>
            <person name="Goodwin S.B."/>
            <person name="Grigoriev I.V."/>
        </authorList>
    </citation>
    <scope>NUCLEOTIDE SEQUENCE [LARGE SCALE GENOMIC DNA]</scope>
    <source>
        <strain evidence="5 6">UAMH 10762</strain>
    </source>
</reference>
<feature type="compositionally biased region" description="Basic residues" evidence="2">
    <location>
        <begin position="306"/>
        <end position="315"/>
    </location>
</feature>
<dbReference type="KEGG" id="bcom:BAUCODRAFT_35264"/>
<keyword evidence="1" id="KW-0479">Metal-binding</keyword>
<dbReference type="PROSITE" id="PS50114">
    <property type="entry name" value="GATA_ZN_FINGER_2"/>
    <property type="match status" value="1"/>
</dbReference>
<feature type="compositionally biased region" description="Polar residues" evidence="2">
    <location>
        <begin position="828"/>
        <end position="843"/>
    </location>
</feature>
<proteinExistence type="predicted"/>
<dbReference type="Gene3D" id="1.10.20.10">
    <property type="entry name" value="Histone, subunit A"/>
    <property type="match status" value="1"/>
</dbReference>
<feature type="compositionally biased region" description="Basic and acidic residues" evidence="2">
    <location>
        <begin position="1204"/>
        <end position="1213"/>
    </location>
</feature>
<dbReference type="Proteomes" id="UP000011761">
    <property type="component" value="Unassembled WGS sequence"/>
</dbReference>
<sequence length="1382" mass="150680">MDEQDNEQDDELERDRYANDQRLKSRFENIFAKYARDFSGIGDEIDMETGEIVVDNGHLANMQHEADPGDGESTQLLNDFRLTLEHEDEADGTDTSELTELEDSGSEDEAASSNTSISGGDSTGNPPKASQHSHNVPIDPALLQTSVLTSASDLTTAATRQDAAEGELVRDDAGHSVTQPQVMTSAVFNQHTTAVDVVSMPGVKESLLLLRRTSAAEVDPDRIHALGMSIANQIARFIGGGSESKSEPTSKSKRSEPAWDYPELPAFKRRNTERARPSLPQLTNLISSPVNTKKGEPKESVWAPLRHPRHSKRKPGIREKGFADAVANDVSRLPALASLEVTTGPAHNDEVGNLKKCTNCSIAATVAWRRGPDGPGSLCNCCGMYYYRYGLMKPLRPPTPEPDSADEDGDVADGRSGRRRKAGTRHVRFSAQEDALIIKLKEVDKLSWEMLGRYFIGRSIYGVQCRYSKKLLGECDGRDALIEQGFVLDGFDATGPEAAFTEEQDELLMRLRENDKAEWDVIAASVPGKTARNIEARYKILMGIQPDPAELRRRKRANPVYAKDKAPKNHGRPFTAEEDELLIRLREIDKLPWEILAQEFNGRTWLSLQKRYVRTLAQRQKVMKAGGDDPYMHLFLEADNDSDDILMGHAGRKRIDEMLKQRREEDDILLHLKDEEGLTFEQIAEEMPGRTVVSLENRYKALKDTDDSMDVPQPTSPGVRDALAAQSQDEDPVTAECNSPIQEAEHRPGDVANIAHDDQGRLDSGTLTPGIMEDERVELDPPVNDKADGGVSPAIDPMLQQEGPLLQQGEVPYLYKCGTVLDVEASQGQQNAAVTTEQESSTAPAGPEPQKPQNKGSTSRVTTQRAVSPADAELQQPRKRRTPNRDVSDSRLPVAKFRSQYSSAEHGIVFELRDKGLTWNEIAEHLPGRTPRSVAYYHAANVPVDLQSLATVRPTVDTEKPARKSKKSEFKATSKTQENLLRQVLEKAAAMVERPDASFNQDGPINQLRALLDVGEGQSVIDGNTMEAQIDVAALARLLARASQQDAQSADLGVHIKQEGDDDEVVFVSSHPVQVAPRFSPLADPEESNALQSESGEPPPPVQTALDQTPARREYQPWQQPATPSKVADLDAPIPTSALAMAKPAAAVSTFPSLVLATLSHSGGEDAGRSSHTVHVPQPDRTRCARKRRASAPRASPRPRKRASRGDFERCDSAVETDDPQDKSSAADSAVQAVIAGNTSVPLLEDGDCLAPLAPEDAPSSGRHATISGTQNIEEAVAPQTQPLDISPTNAAIKQSNIISPACSPTADSEDALTLHSAATAVKEVYSAALTPYSMSSSMMYFPPTASSDPVAAPSVESHMLFVGMDVKADSVRAERRAKGSV</sequence>
<dbReference type="SMART" id="SM00717">
    <property type="entry name" value="SANT"/>
    <property type="match status" value="3"/>
</dbReference>
<feature type="region of interest" description="Disordered" evidence="2">
    <location>
        <begin position="397"/>
        <end position="424"/>
    </location>
</feature>
<keyword evidence="6" id="KW-1185">Reference proteome</keyword>
<dbReference type="InterPro" id="IPR000679">
    <property type="entry name" value="Znf_GATA"/>
</dbReference>
<dbReference type="GeneID" id="19112648"/>
<dbReference type="EMBL" id="KB445557">
    <property type="protein sequence ID" value="EMC95277.1"/>
    <property type="molecule type" value="Genomic_DNA"/>
</dbReference>
<dbReference type="OrthoDB" id="2420608at2759"/>
<feature type="region of interest" description="Disordered" evidence="2">
    <location>
        <begin position="1161"/>
        <end position="1229"/>
    </location>
</feature>
<dbReference type="Pfam" id="PF10384">
    <property type="entry name" value="Scm3"/>
    <property type="match status" value="1"/>
</dbReference>